<dbReference type="EMBL" id="BQNB010020330">
    <property type="protein sequence ID" value="GJT94799.1"/>
    <property type="molecule type" value="Genomic_DNA"/>
</dbReference>
<comment type="caution">
    <text evidence="1">The sequence shown here is derived from an EMBL/GenBank/DDBJ whole genome shotgun (WGS) entry which is preliminary data.</text>
</comment>
<evidence type="ECO:0000313" key="2">
    <source>
        <dbReference type="Proteomes" id="UP001151760"/>
    </source>
</evidence>
<name>A0ABQ5I537_9ASTR</name>
<dbReference type="Proteomes" id="UP001151760">
    <property type="component" value="Unassembled WGS sequence"/>
</dbReference>
<protein>
    <submittedName>
        <fullName evidence="1">Uncharacterized protein</fullName>
    </submittedName>
</protein>
<reference evidence="1" key="2">
    <citation type="submission" date="2022-01" db="EMBL/GenBank/DDBJ databases">
        <authorList>
            <person name="Yamashiro T."/>
            <person name="Shiraishi A."/>
            <person name="Satake H."/>
            <person name="Nakayama K."/>
        </authorList>
    </citation>
    <scope>NUCLEOTIDE SEQUENCE</scope>
</reference>
<reference evidence="1" key="1">
    <citation type="journal article" date="2022" name="Int. J. Mol. Sci.">
        <title>Draft Genome of Tanacetum Coccineum: Genomic Comparison of Closely Related Tanacetum-Family Plants.</title>
        <authorList>
            <person name="Yamashiro T."/>
            <person name="Shiraishi A."/>
            <person name="Nakayama K."/>
            <person name="Satake H."/>
        </authorList>
    </citation>
    <scope>NUCLEOTIDE SEQUENCE</scope>
</reference>
<sequence length="105" mass="12880">MVPTRQYLKEVVSRHGVPVLIIFNRDSKFYYVIFWKSAKQRARMRYFRYGYEYGVDRRKRHGVRVKMKPSNPWRTSLLLSCVIEIFGKRSRIEHLPLWWSFPLQQ</sequence>
<proteinExistence type="predicted"/>
<accession>A0ABQ5I537</accession>
<keyword evidence="2" id="KW-1185">Reference proteome</keyword>
<organism evidence="1 2">
    <name type="scientific">Tanacetum coccineum</name>
    <dbReference type="NCBI Taxonomy" id="301880"/>
    <lineage>
        <taxon>Eukaryota</taxon>
        <taxon>Viridiplantae</taxon>
        <taxon>Streptophyta</taxon>
        <taxon>Embryophyta</taxon>
        <taxon>Tracheophyta</taxon>
        <taxon>Spermatophyta</taxon>
        <taxon>Magnoliopsida</taxon>
        <taxon>eudicotyledons</taxon>
        <taxon>Gunneridae</taxon>
        <taxon>Pentapetalae</taxon>
        <taxon>asterids</taxon>
        <taxon>campanulids</taxon>
        <taxon>Asterales</taxon>
        <taxon>Asteraceae</taxon>
        <taxon>Asteroideae</taxon>
        <taxon>Anthemideae</taxon>
        <taxon>Anthemidinae</taxon>
        <taxon>Tanacetum</taxon>
    </lineage>
</organism>
<gene>
    <name evidence="1" type="ORF">Tco_1090317</name>
</gene>
<evidence type="ECO:0000313" key="1">
    <source>
        <dbReference type="EMBL" id="GJT94799.1"/>
    </source>
</evidence>